<protein>
    <recommendedName>
        <fullName evidence="3">Capsule polysaccharide biosynthesis protein</fullName>
    </recommendedName>
</protein>
<evidence type="ECO:0000313" key="1">
    <source>
        <dbReference type="EMBL" id="QTD55413.1"/>
    </source>
</evidence>
<dbReference type="EMBL" id="CP071794">
    <property type="protein sequence ID" value="QTD55413.1"/>
    <property type="molecule type" value="Genomic_DNA"/>
</dbReference>
<name>A0ABX7T384_9SPHN</name>
<proteinExistence type="predicted"/>
<evidence type="ECO:0000313" key="2">
    <source>
        <dbReference type="Proteomes" id="UP000663923"/>
    </source>
</evidence>
<sequence>MADQRRRILFYLPVITPWWFANIAVHLIRTIARTEEVHVLVPPLWCNTGLGEEQLDLIADLDHVRWYVLDGPDHPRLRTDASAEDDLLELVRDIDPDFVLCRSADIITPARFPGTIRYMMEGAAPPFQTGNNWITLAPSLFDHGLIPTLSPEDTAILDQLAGSLWAQMLSHTQLPSRNAFLAATNLPDDKTVIALPLEYEHEENFFGQHHRYDSNAAMIEALAAALNDDTILAVTNHPLNELYGDNRAVKAVISEQKDRVVMLKTTQETGPITLALSQYCDGMIVGNSKSWSACAAFGTPLLRLSDFASGTWLQAYDNLSEFLTDIAAGNCKLPDPVSVRRWFAFHLSNCVFDPADPALNADDIISRMTQPVDPERWHPAAARFRAQPLAHVA</sequence>
<gene>
    <name evidence="1" type="ORF">J4G78_14555</name>
</gene>
<dbReference type="Proteomes" id="UP000663923">
    <property type="component" value="Chromosome"/>
</dbReference>
<accession>A0ABX7T384</accession>
<keyword evidence="2" id="KW-1185">Reference proteome</keyword>
<dbReference type="RefSeq" id="WP_207987237.1">
    <property type="nucleotide sequence ID" value="NZ_CP071794.1"/>
</dbReference>
<reference evidence="1 2" key="1">
    <citation type="submission" date="2021-03" db="EMBL/GenBank/DDBJ databases">
        <title>Complete genome of Parasphingorhabdus_sp.JHSY0214.</title>
        <authorList>
            <person name="Yoo J.H."/>
            <person name="Bae J.W."/>
        </authorList>
    </citation>
    <scope>NUCLEOTIDE SEQUENCE [LARGE SCALE GENOMIC DNA]</scope>
    <source>
        <strain evidence="1 2">JHSY0214</strain>
    </source>
</reference>
<organism evidence="1 2">
    <name type="scientific">Parasphingorhabdus cellanae</name>
    <dbReference type="NCBI Taxonomy" id="2806553"/>
    <lineage>
        <taxon>Bacteria</taxon>
        <taxon>Pseudomonadati</taxon>
        <taxon>Pseudomonadota</taxon>
        <taxon>Alphaproteobacteria</taxon>
        <taxon>Sphingomonadales</taxon>
        <taxon>Sphingomonadaceae</taxon>
        <taxon>Parasphingorhabdus</taxon>
    </lineage>
</organism>
<evidence type="ECO:0008006" key="3">
    <source>
        <dbReference type="Google" id="ProtNLM"/>
    </source>
</evidence>